<feature type="compositionally biased region" description="Polar residues" evidence="7">
    <location>
        <begin position="1495"/>
        <end position="1519"/>
    </location>
</feature>
<dbReference type="Pfam" id="PF00514">
    <property type="entry name" value="Arm"/>
    <property type="match status" value="2"/>
</dbReference>
<feature type="compositionally biased region" description="Basic and acidic residues" evidence="7">
    <location>
        <begin position="120"/>
        <end position="133"/>
    </location>
</feature>
<accession>A0AAD4N7N0</accession>
<organism evidence="9 10">
    <name type="scientific">Ditylenchus destructor</name>
    <dbReference type="NCBI Taxonomy" id="166010"/>
    <lineage>
        <taxon>Eukaryota</taxon>
        <taxon>Metazoa</taxon>
        <taxon>Ecdysozoa</taxon>
        <taxon>Nematoda</taxon>
        <taxon>Chromadorea</taxon>
        <taxon>Rhabditida</taxon>
        <taxon>Tylenchina</taxon>
        <taxon>Tylenchomorpha</taxon>
        <taxon>Sphaerularioidea</taxon>
        <taxon>Anguinidae</taxon>
        <taxon>Anguininae</taxon>
        <taxon>Ditylenchus</taxon>
    </lineage>
</organism>
<feature type="region of interest" description="Disordered" evidence="7">
    <location>
        <begin position="871"/>
        <end position="895"/>
    </location>
</feature>
<feature type="repeat" description="ARM" evidence="6">
    <location>
        <begin position="989"/>
        <end position="1032"/>
    </location>
</feature>
<dbReference type="InterPro" id="IPR016024">
    <property type="entry name" value="ARM-type_fold"/>
</dbReference>
<dbReference type="GO" id="GO:0005912">
    <property type="term" value="C:adherens junction"/>
    <property type="evidence" value="ECO:0007669"/>
    <property type="project" value="TreeGrafter"/>
</dbReference>
<name>A0AAD4N7N0_9BILA</name>
<protein>
    <submittedName>
        <fullName evidence="9">Fibronectin type III domain-containing protein</fullName>
    </submittedName>
</protein>
<evidence type="ECO:0000313" key="9">
    <source>
        <dbReference type="EMBL" id="KAI1714493.1"/>
    </source>
</evidence>
<feature type="region of interest" description="Disordered" evidence="7">
    <location>
        <begin position="1"/>
        <end position="133"/>
    </location>
</feature>
<keyword evidence="10" id="KW-1185">Reference proteome</keyword>
<evidence type="ECO:0000313" key="10">
    <source>
        <dbReference type="Proteomes" id="UP001201812"/>
    </source>
</evidence>
<dbReference type="InterPro" id="IPR028435">
    <property type="entry name" value="Plakophilin/d_Catenin"/>
</dbReference>
<evidence type="ECO:0000256" key="5">
    <source>
        <dbReference type="ARBA" id="ARBA00022949"/>
    </source>
</evidence>
<dbReference type="GO" id="GO:0005737">
    <property type="term" value="C:cytoplasm"/>
    <property type="evidence" value="ECO:0007669"/>
    <property type="project" value="TreeGrafter"/>
</dbReference>
<keyword evidence="3" id="KW-0677">Repeat</keyword>
<feature type="region of interest" description="Disordered" evidence="7">
    <location>
        <begin position="200"/>
        <end position="242"/>
    </location>
</feature>
<feature type="compositionally biased region" description="Low complexity" evidence="7">
    <location>
        <begin position="213"/>
        <end position="228"/>
    </location>
</feature>
<dbReference type="InterPro" id="IPR011989">
    <property type="entry name" value="ARM-like"/>
</dbReference>
<dbReference type="InterPro" id="IPR013783">
    <property type="entry name" value="Ig-like_fold"/>
</dbReference>
<evidence type="ECO:0000256" key="3">
    <source>
        <dbReference type="ARBA" id="ARBA00022737"/>
    </source>
</evidence>
<evidence type="ECO:0000256" key="2">
    <source>
        <dbReference type="ARBA" id="ARBA00005462"/>
    </source>
</evidence>
<feature type="region of interest" description="Disordered" evidence="7">
    <location>
        <begin position="1533"/>
        <end position="1553"/>
    </location>
</feature>
<evidence type="ECO:0000256" key="6">
    <source>
        <dbReference type="PROSITE-ProRule" id="PRU00259"/>
    </source>
</evidence>
<dbReference type="Gene3D" id="1.25.10.10">
    <property type="entry name" value="Leucine-rich Repeat Variant"/>
    <property type="match status" value="1"/>
</dbReference>
<dbReference type="Pfam" id="PF00041">
    <property type="entry name" value="fn3"/>
    <property type="match status" value="2"/>
</dbReference>
<evidence type="ECO:0000256" key="4">
    <source>
        <dbReference type="ARBA" id="ARBA00022889"/>
    </source>
</evidence>
<dbReference type="InterPro" id="IPR036116">
    <property type="entry name" value="FN3_sf"/>
</dbReference>
<dbReference type="PANTHER" id="PTHR10372">
    <property type="entry name" value="PLAKOPHILLIN-RELATED"/>
    <property type="match status" value="1"/>
</dbReference>
<feature type="repeat" description="ARM" evidence="6">
    <location>
        <begin position="943"/>
        <end position="990"/>
    </location>
</feature>
<feature type="domain" description="Fibronectin type-III" evidence="8">
    <location>
        <begin position="621"/>
        <end position="735"/>
    </location>
</feature>
<feature type="region of interest" description="Disordered" evidence="7">
    <location>
        <begin position="1482"/>
        <end position="1521"/>
    </location>
</feature>
<evidence type="ECO:0000259" key="8">
    <source>
        <dbReference type="PROSITE" id="PS50853"/>
    </source>
</evidence>
<dbReference type="SUPFAM" id="SSF49265">
    <property type="entry name" value="Fibronectin type III"/>
    <property type="match status" value="3"/>
</dbReference>
<dbReference type="GO" id="GO:0005634">
    <property type="term" value="C:nucleus"/>
    <property type="evidence" value="ECO:0007669"/>
    <property type="project" value="TreeGrafter"/>
</dbReference>
<dbReference type="GO" id="GO:0005886">
    <property type="term" value="C:plasma membrane"/>
    <property type="evidence" value="ECO:0007669"/>
    <property type="project" value="TreeGrafter"/>
</dbReference>
<dbReference type="SUPFAM" id="SSF48371">
    <property type="entry name" value="ARM repeat"/>
    <property type="match status" value="1"/>
</dbReference>
<feature type="repeat" description="ARM" evidence="6">
    <location>
        <begin position="1252"/>
        <end position="1289"/>
    </location>
</feature>
<feature type="compositionally biased region" description="Polar residues" evidence="7">
    <location>
        <begin position="1139"/>
        <end position="1150"/>
    </location>
</feature>
<dbReference type="EMBL" id="JAKKPZ010000013">
    <property type="protein sequence ID" value="KAI1714493.1"/>
    <property type="molecule type" value="Genomic_DNA"/>
</dbReference>
<gene>
    <name evidence="9" type="ORF">DdX_08589</name>
</gene>
<keyword evidence="5" id="KW-0965">Cell junction</keyword>
<dbReference type="SMART" id="SM00185">
    <property type="entry name" value="ARM"/>
    <property type="match status" value="5"/>
</dbReference>
<dbReference type="InterPro" id="IPR003961">
    <property type="entry name" value="FN3_dom"/>
</dbReference>
<reference evidence="9" key="1">
    <citation type="submission" date="2022-01" db="EMBL/GenBank/DDBJ databases">
        <title>Genome Sequence Resource for Two Populations of Ditylenchus destructor, the Migratory Endoparasitic Phytonematode.</title>
        <authorList>
            <person name="Zhang H."/>
            <person name="Lin R."/>
            <person name="Xie B."/>
        </authorList>
    </citation>
    <scope>NUCLEOTIDE SEQUENCE</scope>
    <source>
        <strain evidence="9">BazhouSP</strain>
    </source>
</reference>
<dbReference type="InterPro" id="IPR000225">
    <property type="entry name" value="Armadillo"/>
</dbReference>
<dbReference type="SMART" id="SM00060">
    <property type="entry name" value="FN3"/>
    <property type="match status" value="4"/>
</dbReference>
<keyword evidence="4" id="KW-0130">Cell adhesion</keyword>
<feature type="domain" description="Fibronectin type-III" evidence="8">
    <location>
        <begin position="751"/>
        <end position="846"/>
    </location>
</feature>
<comment type="similarity">
    <text evidence="2">Belongs to the beta-catenin family.</text>
</comment>
<comment type="caution">
    <text evidence="9">The sequence shown here is derived from an EMBL/GenBank/DDBJ whole genome shotgun (WGS) entry which is preliminary data.</text>
</comment>
<dbReference type="Gene3D" id="2.60.40.10">
    <property type="entry name" value="Immunoglobulins"/>
    <property type="match status" value="4"/>
</dbReference>
<comment type="subcellular location">
    <subcellularLocation>
        <location evidence="1">Cell junction</location>
    </subcellularLocation>
</comment>
<feature type="compositionally biased region" description="Low complexity" evidence="7">
    <location>
        <begin position="7"/>
        <end position="17"/>
    </location>
</feature>
<feature type="region of interest" description="Disordered" evidence="7">
    <location>
        <begin position="1135"/>
        <end position="1186"/>
    </location>
</feature>
<dbReference type="PROSITE" id="PS50176">
    <property type="entry name" value="ARM_REPEAT"/>
    <property type="match status" value="3"/>
</dbReference>
<dbReference type="GO" id="GO:0098609">
    <property type="term" value="P:cell-cell adhesion"/>
    <property type="evidence" value="ECO:0007669"/>
    <property type="project" value="InterPro"/>
</dbReference>
<evidence type="ECO:0000256" key="1">
    <source>
        <dbReference type="ARBA" id="ARBA00004282"/>
    </source>
</evidence>
<feature type="compositionally biased region" description="Basic residues" evidence="7">
    <location>
        <begin position="1165"/>
        <end position="1175"/>
    </location>
</feature>
<feature type="domain" description="Fibronectin type-III" evidence="8">
    <location>
        <begin position="503"/>
        <end position="606"/>
    </location>
</feature>
<proteinExistence type="inferred from homology"/>
<dbReference type="PANTHER" id="PTHR10372:SF27">
    <property type="entry name" value="ADHERENS JUNCTION PROTEIN P120"/>
    <property type="match status" value="1"/>
</dbReference>
<feature type="region of interest" description="Disordered" evidence="7">
    <location>
        <begin position="327"/>
        <end position="353"/>
    </location>
</feature>
<dbReference type="PROSITE" id="PS50853">
    <property type="entry name" value="FN3"/>
    <property type="match status" value="4"/>
</dbReference>
<dbReference type="CDD" id="cd00063">
    <property type="entry name" value="FN3"/>
    <property type="match status" value="4"/>
</dbReference>
<feature type="domain" description="Fibronectin type-III" evidence="8">
    <location>
        <begin position="365"/>
        <end position="462"/>
    </location>
</feature>
<dbReference type="Proteomes" id="UP001201812">
    <property type="component" value="Unassembled WGS sequence"/>
</dbReference>
<sequence>MLAFNRSTAQQQQSSASISGDPPVVTIPVWPSPFSQAGTGGGPGLMEPIPEEDDFASPSSTYSSSRTDTAQHHQTRHQQSPIGAAPTPAGRKGPPTHPKPKNAQISEPDQQIRPGSIVRRTVESKQRLREVHTTEEVDTLVSTLPKESVPEEWNQYPSEEVLVDPSMAHTYITELAGGGYPASARGSKYSYTYESHIDTEPLALSPPGGTTQFPASHTTASSTTSFSPAPQPYTNGHSGLDYEDHGRVVSTAVENGLERHSTSTQKVTRVTKITTTRSVKQIPVNPDDIFFDADGNPIINGYDAQHLSEYDPEDGLGIDLSRTYISEHEEYSSPPSSSSAPPPPQPQLGGYADDSQYYNMVVPSAPGVPQVIEISNANVSLAWLRPDRDGTGGEILGYRVQFRRSEGEPWEPAHDDLLGETECKITNLDPLDSYHFRVVAANSAGFGPPSDSSAPIQLSHSPGADLNGGMPGEADMRNGTAVGYTTPAGSSAYNHDYLNMPAPPTKPIVVDVDGDRAVIEWRHLNAEDVSGKGEAPVPVVGFMIEYRPAGTTNWIPSNDYPVPGFRHQVENLRPNGEYEFRVMAKDEDGRVSAPSLSSGLIRIRPAVPVRSHQQYNLALHAPGQPQVAEMDTTWVHLQWTEGGDENGHQPVNGSPPSIGYLLERREIGDPEWVTVGPSSTQTATEEPFYYTENQCRVDNLHPDASYEFRVSTVLLSDGSRSAPSDPSDVIRLRPTLNYNTTAAASRKVPERPSPPEYLDFDGGTSVTLCWLPAQSVLPVQGYEVEFRDVMQDATRWYKLTDQLVRSCKTTVGYLIYGHQYQFRVIAKNAIGYSQPSDASPLITIGAGTLKDTKYVEAERHAAVALLQDEMVRESPPLPDRDDSPPPIYRQPTGSNLQWRDPTLKEVIDYLKSNDQAVVQDASGYLQHLTFNNDAMKEETRNYGGIPNLIQLLKVPNQNPEILRNACGCLKNLAFGKENDVNKKHIYQAGGIKALAQVIQKTQSAYVKEEATGALWNMSSCDDLKEPILDQSMEIVINCVVIPFSGLFSNQIQENGNSASKNSNVFRNGTGILRNVSACKVDARKKLRNAPHLIDALLHFLAMAIEKNQLDNRSVENCICLLRNLSYRVQEVVDPKYDPNRQSSRHSQTIMRNDRSKSAPSGSPKAKAKSKKLFKSSKKDQAAQPIAYPVPSNGKSLGASRLWHPDTVKLYLRILQESADPEILEASAAAIQNLAACQFEGSMLVRATVRTEKGLPILVELLRLKEDKVVCAVVTALRNLALDEKNLDLIGRYAMKELLSKLPAPGQTARNPQISDATIGAVLGILWEAVRSSVELTVTLHETLQGTERLRTLTKSYPAYGRRVCKYASQVLYMMWQHKELHDTFRRAGLKESDFYSGTLPRSGKKGANHSGAGAHDAATLARPISSQGAERPARLQQLQLDESVDSGGRYAHSLGTPNSGGAAALSPPVSAGPVLNGHNTNPMSSRFVQNPPPTGSASHYQQPSNYSQYHNGHRAQQTPGGEPLYAAVHKRNGHHAPDASVDSAVAEGGDSWV</sequence>
<evidence type="ECO:0000256" key="7">
    <source>
        <dbReference type="SAM" id="MobiDB-lite"/>
    </source>
</evidence>